<evidence type="ECO:0008006" key="3">
    <source>
        <dbReference type="Google" id="ProtNLM"/>
    </source>
</evidence>
<dbReference type="Proteomes" id="UP001204376">
    <property type="component" value="Unassembled WGS sequence"/>
</dbReference>
<gene>
    <name evidence="1" type="ORF">NPE20_20765</name>
</gene>
<name>A0ABT1T776_9SPHI</name>
<protein>
    <recommendedName>
        <fullName evidence="3">RiboL-PSP-HEPN domain-containing protein</fullName>
    </recommendedName>
</protein>
<organism evidence="1 2">
    <name type="scientific">Mucilaginibacter aquariorum</name>
    <dbReference type="NCBI Taxonomy" id="2967225"/>
    <lineage>
        <taxon>Bacteria</taxon>
        <taxon>Pseudomonadati</taxon>
        <taxon>Bacteroidota</taxon>
        <taxon>Sphingobacteriia</taxon>
        <taxon>Sphingobacteriales</taxon>
        <taxon>Sphingobacteriaceae</taxon>
        <taxon>Mucilaginibacter</taxon>
    </lineage>
</organism>
<evidence type="ECO:0000313" key="2">
    <source>
        <dbReference type="Proteomes" id="UP001204376"/>
    </source>
</evidence>
<accession>A0ABT1T776</accession>
<comment type="caution">
    <text evidence="1">The sequence shown here is derived from an EMBL/GenBank/DDBJ whole genome shotgun (WGS) entry which is preliminary data.</text>
</comment>
<sequence length="170" mass="19596">MITDIFLQKVDNEIANDGKKLIVNFFISFSRFECALKTSIVFANGDENKVEANWDRFVVSISQDFNPDISKELKEAVEYIIENPPKIQAIANKQLIWRARVFHQNTSDINKLCLHIRDIRNNLFHGGKFNGNYEPDISRNYILINSAIIILNAWLALNDSVKKDFVSSFN</sequence>
<keyword evidence="2" id="KW-1185">Reference proteome</keyword>
<proteinExistence type="predicted"/>
<evidence type="ECO:0000313" key="1">
    <source>
        <dbReference type="EMBL" id="MCQ6960424.1"/>
    </source>
</evidence>
<dbReference type="EMBL" id="JANHOH010000007">
    <property type="protein sequence ID" value="MCQ6960424.1"/>
    <property type="molecule type" value="Genomic_DNA"/>
</dbReference>
<reference evidence="1 2" key="1">
    <citation type="submission" date="2022-07" db="EMBL/GenBank/DDBJ databases">
        <title>Mucilaginibacter sp. JC4.</title>
        <authorList>
            <person name="Le V."/>
            <person name="Ko S.-R."/>
            <person name="Ahn C.-Y."/>
            <person name="Oh H.-M."/>
        </authorList>
    </citation>
    <scope>NUCLEOTIDE SEQUENCE [LARGE SCALE GENOMIC DNA]</scope>
    <source>
        <strain evidence="1 2">JC4</strain>
    </source>
</reference>
<dbReference type="RefSeq" id="WP_256540604.1">
    <property type="nucleotide sequence ID" value="NZ_JANHOH010000007.1"/>
</dbReference>